<dbReference type="Proteomes" id="UP000436088">
    <property type="component" value="Unassembled WGS sequence"/>
</dbReference>
<evidence type="ECO:0000313" key="3">
    <source>
        <dbReference type="Proteomes" id="UP000436088"/>
    </source>
</evidence>
<sequence>MTKTVAAANAELSRSVAASSRLILDKPTIVAQPHFEVRPKCLPRFPLLYLSLIKRNSSRLRSRSKDSDGSGGLTYKDAGTGGFGGLYPLGDSYLVAGTESTNGGEPSSS</sequence>
<dbReference type="EMBL" id="VEPZ02001480">
    <property type="protein sequence ID" value="KAE8671152.1"/>
    <property type="molecule type" value="Genomic_DNA"/>
</dbReference>
<accession>A0A6A2X7K1</accession>
<organism evidence="2 3">
    <name type="scientific">Hibiscus syriacus</name>
    <name type="common">Rose of Sharon</name>
    <dbReference type="NCBI Taxonomy" id="106335"/>
    <lineage>
        <taxon>Eukaryota</taxon>
        <taxon>Viridiplantae</taxon>
        <taxon>Streptophyta</taxon>
        <taxon>Embryophyta</taxon>
        <taxon>Tracheophyta</taxon>
        <taxon>Spermatophyta</taxon>
        <taxon>Magnoliopsida</taxon>
        <taxon>eudicotyledons</taxon>
        <taxon>Gunneridae</taxon>
        <taxon>Pentapetalae</taxon>
        <taxon>rosids</taxon>
        <taxon>malvids</taxon>
        <taxon>Malvales</taxon>
        <taxon>Malvaceae</taxon>
        <taxon>Malvoideae</taxon>
        <taxon>Hibiscus</taxon>
    </lineage>
</organism>
<feature type="region of interest" description="Disordered" evidence="1">
    <location>
        <begin position="58"/>
        <end position="83"/>
    </location>
</feature>
<keyword evidence="3" id="KW-1185">Reference proteome</keyword>
<evidence type="ECO:0000256" key="1">
    <source>
        <dbReference type="SAM" id="MobiDB-lite"/>
    </source>
</evidence>
<evidence type="ECO:0000313" key="2">
    <source>
        <dbReference type="EMBL" id="KAE8671152.1"/>
    </source>
</evidence>
<name>A0A6A2X7K1_HIBSY</name>
<protein>
    <submittedName>
        <fullName evidence="2">Uncharacterized protein</fullName>
    </submittedName>
</protein>
<gene>
    <name evidence="2" type="ORF">F3Y22_tig00111990pilonHSYRG00033</name>
</gene>
<comment type="caution">
    <text evidence="2">The sequence shown here is derived from an EMBL/GenBank/DDBJ whole genome shotgun (WGS) entry which is preliminary data.</text>
</comment>
<dbReference type="AlphaFoldDB" id="A0A6A2X7K1"/>
<reference evidence="2" key="1">
    <citation type="submission" date="2019-09" db="EMBL/GenBank/DDBJ databases">
        <title>Draft genome information of white flower Hibiscus syriacus.</title>
        <authorList>
            <person name="Kim Y.-M."/>
        </authorList>
    </citation>
    <scope>NUCLEOTIDE SEQUENCE [LARGE SCALE GENOMIC DNA]</scope>
    <source>
        <strain evidence="2">YM2019G1</strain>
    </source>
</reference>
<proteinExistence type="predicted"/>